<dbReference type="Pfam" id="PF01490">
    <property type="entry name" value="Aa_trans"/>
    <property type="match status" value="1"/>
</dbReference>
<feature type="region of interest" description="Disordered" evidence="6">
    <location>
        <begin position="1"/>
        <end position="20"/>
    </location>
</feature>
<dbReference type="STRING" id="1531966.A0A0A1T6D4"/>
<feature type="transmembrane region" description="Helical" evidence="7">
    <location>
        <begin position="131"/>
        <end position="151"/>
    </location>
</feature>
<sequence>MATPEKGEKQAPQRPASIMDADVESTGRLEAKPTNDTVSPIINFKTLTWWQGGIVLVAETVSLGILSLPKVIASVGLVPGIILILIMSGLSTWSGLMLGEFRKEYPHVENFGDAVEVIGKSIGMGPLFQEIFGWAQVLFQVFVMGAHLLTWTICLDALRGGGVCKIIWAVIGLVVFALLNLPRTLKLTSWTSITSCLSITIATLLTVGYVGTNKAPDVVVEITKVVPFTTAFLGVTNIAVAFSSHSCFFGVIGEFKNPEDWPKALALLQIIDTSLYLIAAIVIYVYVGKDVPAPALLAATDFKWHIAIWAIAIPTIVIAGVIYGHVAAKYVFGRIFRNSKHLVHRTKRSTIVWVAMIFAMWAVALVIAESIPIFDSLLGLLAALFVSWFSYGLPGIFWLWMHHGNWTSSPARAAKFTANILLVITGVMVCALGLWASVESIIESETGKPWAC</sequence>
<evidence type="ECO:0000313" key="9">
    <source>
        <dbReference type="EMBL" id="CEJ92661.1"/>
    </source>
</evidence>
<keyword evidence="5 7" id="KW-0472">Membrane</keyword>
<comment type="subcellular location">
    <subcellularLocation>
        <location evidence="1">Membrane</location>
        <topology evidence="1">Multi-pass membrane protein</topology>
    </subcellularLocation>
</comment>
<evidence type="ECO:0000256" key="2">
    <source>
        <dbReference type="ARBA" id="ARBA00008066"/>
    </source>
</evidence>
<dbReference type="OrthoDB" id="294730at2759"/>
<keyword evidence="10" id="KW-1185">Reference proteome</keyword>
<evidence type="ECO:0000256" key="1">
    <source>
        <dbReference type="ARBA" id="ARBA00004141"/>
    </source>
</evidence>
<accession>A0A0A1T6D4</accession>
<evidence type="ECO:0000313" key="10">
    <source>
        <dbReference type="Proteomes" id="UP000039046"/>
    </source>
</evidence>
<organism evidence="9 10">
    <name type="scientific">[Torrubiella] hemipterigena</name>
    <dbReference type="NCBI Taxonomy" id="1531966"/>
    <lineage>
        <taxon>Eukaryota</taxon>
        <taxon>Fungi</taxon>
        <taxon>Dikarya</taxon>
        <taxon>Ascomycota</taxon>
        <taxon>Pezizomycotina</taxon>
        <taxon>Sordariomycetes</taxon>
        <taxon>Hypocreomycetidae</taxon>
        <taxon>Hypocreales</taxon>
        <taxon>Clavicipitaceae</taxon>
        <taxon>Clavicipitaceae incertae sedis</taxon>
        <taxon>'Torrubiella' clade</taxon>
    </lineage>
</organism>
<feature type="transmembrane region" description="Helical" evidence="7">
    <location>
        <begin position="420"/>
        <end position="438"/>
    </location>
</feature>
<dbReference type="EMBL" id="CDHN01000005">
    <property type="protein sequence ID" value="CEJ92661.1"/>
    <property type="molecule type" value="Genomic_DNA"/>
</dbReference>
<feature type="domain" description="Amino acid transporter transmembrane" evidence="8">
    <location>
        <begin position="46"/>
        <end position="438"/>
    </location>
</feature>
<feature type="transmembrane region" description="Helical" evidence="7">
    <location>
        <begin position="231"/>
        <end position="252"/>
    </location>
</feature>
<dbReference type="PANTHER" id="PTHR22950">
    <property type="entry name" value="AMINO ACID TRANSPORTER"/>
    <property type="match status" value="1"/>
</dbReference>
<evidence type="ECO:0000259" key="8">
    <source>
        <dbReference type="Pfam" id="PF01490"/>
    </source>
</evidence>
<feature type="transmembrane region" description="Helical" evidence="7">
    <location>
        <begin position="47"/>
        <end position="66"/>
    </location>
</feature>
<feature type="transmembrane region" description="Helical" evidence="7">
    <location>
        <begin position="191"/>
        <end position="211"/>
    </location>
</feature>
<feature type="compositionally biased region" description="Basic and acidic residues" evidence="6">
    <location>
        <begin position="1"/>
        <end position="11"/>
    </location>
</feature>
<dbReference type="HOGENOM" id="CLU_027816_4_2_1"/>
<feature type="transmembrane region" description="Helical" evidence="7">
    <location>
        <begin position="377"/>
        <end position="400"/>
    </location>
</feature>
<proteinExistence type="inferred from homology"/>
<comment type="similarity">
    <text evidence="2">Belongs to the amino acid/polyamine transporter 2 family.</text>
</comment>
<dbReference type="InterPro" id="IPR013057">
    <property type="entry name" value="AA_transpt_TM"/>
</dbReference>
<evidence type="ECO:0000256" key="4">
    <source>
        <dbReference type="ARBA" id="ARBA00022989"/>
    </source>
</evidence>
<feature type="transmembrane region" description="Helical" evidence="7">
    <location>
        <begin position="157"/>
        <end position="179"/>
    </location>
</feature>
<evidence type="ECO:0000256" key="7">
    <source>
        <dbReference type="SAM" id="Phobius"/>
    </source>
</evidence>
<dbReference type="FunFam" id="1.20.1740.10:FF:000039">
    <property type="entry name" value="Neutral amino acid transporter (Eurofung)"/>
    <property type="match status" value="1"/>
</dbReference>
<evidence type="ECO:0000256" key="6">
    <source>
        <dbReference type="SAM" id="MobiDB-lite"/>
    </source>
</evidence>
<feature type="transmembrane region" description="Helical" evidence="7">
    <location>
        <begin position="306"/>
        <end position="331"/>
    </location>
</feature>
<dbReference type="GO" id="GO:0015179">
    <property type="term" value="F:L-amino acid transmembrane transporter activity"/>
    <property type="evidence" value="ECO:0007669"/>
    <property type="project" value="TreeGrafter"/>
</dbReference>
<dbReference type="Proteomes" id="UP000039046">
    <property type="component" value="Unassembled WGS sequence"/>
</dbReference>
<protein>
    <recommendedName>
        <fullName evidence="8">Amino acid transporter transmembrane domain-containing protein</fullName>
    </recommendedName>
</protein>
<feature type="transmembrane region" description="Helical" evidence="7">
    <location>
        <begin position="72"/>
        <end position="93"/>
    </location>
</feature>
<reference evidence="9 10" key="1">
    <citation type="journal article" date="2015" name="Genome Announc.">
        <title>Draft Genome Sequence and Gene Annotation of the Entomopathogenic Fungus Verticillium hemipterigenum.</title>
        <authorList>
            <person name="Horn F."/>
            <person name="Habel A."/>
            <person name="Scharf D.H."/>
            <person name="Dworschak J."/>
            <person name="Brakhage A.A."/>
            <person name="Guthke R."/>
            <person name="Hertweck C."/>
            <person name="Linde J."/>
        </authorList>
    </citation>
    <scope>NUCLEOTIDE SEQUENCE [LARGE SCALE GENOMIC DNA]</scope>
</reference>
<dbReference type="PANTHER" id="PTHR22950:SF479">
    <property type="entry name" value="AMINO ACID TRANSPORTER (EUROFUNG)-RELATED"/>
    <property type="match status" value="1"/>
</dbReference>
<dbReference type="AlphaFoldDB" id="A0A0A1T6D4"/>
<name>A0A0A1T6D4_9HYPO</name>
<dbReference type="Gene3D" id="1.20.1740.10">
    <property type="entry name" value="Amino acid/polyamine transporter I"/>
    <property type="match status" value="1"/>
</dbReference>
<evidence type="ECO:0000256" key="5">
    <source>
        <dbReference type="ARBA" id="ARBA00023136"/>
    </source>
</evidence>
<keyword evidence="3 7" id="KW-0812">Transmembrane</keyword>
<gene>
    <name evidence="9" type="ORF">VHEMI08297</name>
</gene>
<keyword evidence="4 7" id="KW-1133">Transmembrane helix</keyword>
<dbReference type="GO" id="GO:0016020">
    <property type="term" value="C:membrane"/>
    <property type="evidence" value="ECO:0007669"/>
    <property type="project" value="UniProtKB-SubCell"/>
</dbReference>
<feature type="transmembrane region" description="Helical" evidence="7">
    <location>
        <begin position="351"/>
        <end position="371"/>
    </location>
</feature>
<feature type="transmembrane region" description="Helical" evidence="7">
    <location>
        <begin position="264"/>
        <end position="286"/>
    </location>
</feature>
<evidence type="ECO:0000256" key="3">
    <source>
        <dbReference type="ARBA" id="ARBA00022692"/>
    </source>
</evidence>